<name>A0ACC0FQM5_9ERIC</name>
<proteinExistence type="predicted"/>
<protein>
    <submittedName>
        <fullName evidence="1">Peptide-N(4)-(N-acetyl-beta-glucosaminyl)asparagine amidase</fullName>
    </submittedName>
</protein>
<sequence>MLVLLPLLQKLNRIYSGLVLASGEELPFGIVTSAFDGTRMSKWEQPNGAREVDMKREMERKEQEKKKKQKFHLHAGLMQDSM</sequence>
<evidence type="ECO:0000313" key="1">
    <source>
        <dbReference type="EMBL" id="KAI7991138.1"/>
    </source>
</evidence>
<reference evidence="1 2" key="1">
    <citation type="journal article" date="2022" name="Plant J.">
        <title>Chromosome-level genome of Camellia lanceoleosa provides a valuable resource for understanding genome evolution and self-incompatibility.</title>
        <authorList>
            <person name="Gong W."/>
            <person name="Xiao S."/>
            <person name="Wang L."/>
            <person name="Liao Z."/>
            <person name="Chang Y."/>
            <person name="Mo W."/>
            <person name="Hu G."/>
            <person name="Li W."/>
            <person name="Zhao G."/>
            <person name="Zhu H."/>
            <person name="Hu X."/>
            <person name="Ji K."/>
            <person name="Xiang X."/>
            <person name="Song Q."/>
            <person name="Yuan D."/>
            <person name="Jin S."/>
            <person name="Zhang L."/>
        </authorList>
    </citation>
    <scope>NUCLEOTIDE SEQUENCE [LARGE SCALE GENOMIC DNA]</scope>
    <source>
        <strain evidence="1">SQ_2022a</strain>
    </source>
</reference>
<evidence type="ECO:0000313" key="2">
    <source>
        <dbReference type="Proteomes" id="UP001060215"/>
    </source>
</evidence>
<gene>
    <name evidence="1" type="ORF">LOK49_LG12G02437</name>
</gene>
<dbReference type="Proteomes" id="UP001060215">
    <property type="component" value="Chromosome 13"/>
</dbReference>
<accession>A0ACC0FQM5</accession>
<organism evidence="1 2">
    <name type="scientific">Camellia lanceoleosa</name>
    <dbReference type="NCBI Taxonomy" id="1840588"/>
    <lineage>
        <taxon>Eukaryota</taxon>
        <taxon>Viridiplantae</taxon>
        <taxon>Streptophyta</taxon>
        <taxon>Embryophyta</taxon>
        <taxon>Tracheophyta</taxon>
        <taxon>Spermatophyta</taxon>
        <taxon>Magnoliopsida</taxon>
        <taxon>eudicotyledons</taxon>
        <taxon>Gunneridae</taxon>
        <taxon>Pentapetalae</taxon>
        <taxon>asterids</taxon>
        <taxon>Ericales</taxon>
        <taxon>Theaceae</taxon>
        <taxon>Camellia</taxon>
    </lineage>
</organism>
<keyword evidence="2" id="KW-1185">Reference proteome</keyword>
<comment type="caution">
    <text evidence="1">The sequence shown here is derived from an EMBL/GenBank/DDBJ whole genome shotgun (WGS) entry which is preliminary data.</text>
</comment>
<dbReference type="EMBL" id="CM045770">
    <property type="protein sequence ID" value="KAI7991138.1"/>
    <property type="molecule type" value="Genomic_DNA"/>
</dbReference>